<dbReference type="SUPFAM" id="SSF53756">
    <property type="entry name" value="UDP-Glycosyltransferase/glycogen phosphorylase"/>
    <property type="match status" value="1"/>
</dbReference>
<dbReference type="PANTHER" id="PTHR30372">
    <property type="entry name" value="LIPID-A-DISACCHARIDE SYNTHASE"/>
    <property type="match status" value="1"/>
</dbReference>
<evidence type="ECO:0000256" key="2">
    <source>
        <dbReference type="ARBA" id="ARBA00007868"/>
    </source>
</evidence>
<dbReference type="GO" id="GO:0008915">
    <property type="term" value="F:lipid-A-disaccharide synthase activity"/>
    <property type="evidence" value="ECO:0007669"/>
    <property type="project" value="UniProtKB-UniRule"/>
</dbReference>
<comment type="catalytic activity">
    <reaction evidence="11">
        <text>2-N,3-O-bis[(3R)-3-hydroxytetradecanoyl]-alpha-D-glucosaminyl 1-phosphate + UDP-2-N,3-O-bis[(3R)-3-hydroxytetradecanoyl]-alpha-D-glucosamine = lipid A disaccharide (E. coli) + UDP + H(+)</text>
        <dbReference type="Rhea" id="RHEA:22668"/>
        <dbReference type="ChEBI" id="CHEBI:15378"/>
        <dbReference type="ChEBI" id="CHEBI:57957"/>
        <dbReference type="ChEBI" id="CHEBI:58223"/>
        <dbReference type="ChEBI" id="CHEBI:58466"/>
        <dbReference type="ChEBI" id="CHEBI:78847"/>
    </reaction>
</comment>
<organism evidence="12 13">
    <name type="scientific">Candidatus Hamiltonella defensa</name>
    <name type="common">Bemisia tabaci</name>
    <dbReference type="NCBI Taxonomy" id="672795"/>
    <lineage>
        <taxon>Bacteria</taxon>
        <taxon>Pseudomonadati</taxon>
        <taxon>Pseudomonadota</taxon>
        <taxon>Gammaproteobacteria</taxon>
        <taxon>Enterobacterales</taxon>
        <taxon>Enterobacteriaceae</taxon>
        <taxon>aphid secondary symbionts</taxon>
        <taxon>Candidatus Williamhamiltonella</taxon>
    </lineage>
</organism>
<dbReference type="NCBIfam" id="TIGR00215">
    <property type="entry name" value="lpxB"/>
    <property type="match status" value="1"/>
</dbReference>
<comment type="similarity">
    <text evidence="2 11">Belongs to the LpxB family.</text>
</comment>
<dbReference type="GO" id="GO:0005543">
    <property type="term" value="F:phospholipid binding"/>
    <property type="evidence" value="ECO:0007669"/>
    <property type="project" value="TreeGrafter"/>
</dbReference>
<dbReference type="RefSeq" id="WP_016856660.1">
    <property type="nucleotide sequence ID" value="NZ_CP016303.1"/>
</dbReference>
<evidence type="ECO:0000256" key="11">
    <source>
        <dbReference type="HAMAP-Rule" id="MF_00392"/>
    </source>
</evidence>
<keyword evidence="5 11" id="KW-0444">Lipid biosynthesis</keyword>
<protein>
    <recommendedName>
        <fullName evidence="4 11">Lipid-A-disaccharide synthase</fullName>
        <ecNumber evidence="3 11">2.4.1.182</ecNumber>
    </recommendedName>
</protein>
<comment type="pathway">
    <text evidence="11">Glycolipid biosynthesis; lipid IV(A) biosynthesis; lipid IV(A) from (3R)-3-hydroxytetradecanoyl-[acyl-carrier-protein] and UDP-N-acetyl-alpha-D-glucosamine: step 5/6.</text>
</comment>
<reference evidence="12 13" key="2">
    <citation type="submission" date="2017-09" db="EMBL/GenBank/DDBJ databases">
        <title>The genome of whitefly Bemisia tabaci, a global crop pest, provides novel insights into virus transmission, host adaptation and insecticide resistance.</title>
        <authorList>
            <person name="Kaur N."/>
            <person name="Kliot A."/>
            <person name="Pinheiro P.V."/>
            <person name="Luan J."/>
            <person name="Zheng Y."/>
            <person name="Liu W."/>
            <person name="Sun H."/>
            <person name="Yang X."/>
            <person name="Xu Y."/>
            <person name="Luo Y."/>
            <person name="Kruse A."/>
            <person name="Fisher T.W."/>
            <person name="Nelson D.R."/>
            <person name="Elimelech M."/>
            <person name="MacCoss M."/>
            <person name="Johnson R."/>
            <person name="Cohen E."/>
            <person name="Hunter W.B."/>
            <person name="Brown J.K."/>
            <person name="Jander G."/>
            <person name="Cilia M."/>
            <person name="Douglas A.E."/>
            <person name="Ghanim M."/>
            <person name="Simmons A.M."/>
            <person name="Wintermantel W.M."/>
            <person name="Ling K.-S."/>
            <person name="Fei Z."/>
        </authorList>
    </citation>
    <scope>NUCLEOTIDE SEQUENCE [LARGE SCALE GENOMIC DNA]</scope>
    <source>
        <strain evidence="12 13">MEAM1</strain>
    </source>
</reference>
<dbReference type="AlphaFoldDB" id="A0A249DVX3"/>
<dbReference type="OrthoDB" id="9801642at2"/>
<comment type="function">
    <text evidence="1 11">Condensation of UDP-2,3-diacylglucosamine and 2,3-diacylglucosamine-1-phosphate to form lipid A disaccharide, a precursor of lipid A, a phosphorylated glycolipid that anchors the lipopolysaccharide to the outer membrane of the cell.</text>
</comment>
<evidence type="ECO:0000256" key="10">
    <source>
        <dbReference type="ARBA" id="ARBA00048975"/>
    </source>
</evidence>
<accession>A0A249DVX3</accession>
<evidence type="ECO:0000256" key="5">
    <source>
        <dbReference type="ARBA" id="ARBA00022516"/>
    </source>
</evidence>
<sequence length="381" mass="43050">MQNRSFTIGLVAGEASGDILAAGLIRALKAQLPNVSFVGVAGPLMQAEGCEVWYEMEKLSVMGILEVLHHLPRLIHIRRDLTRRFMMLRPDIFIGIDAPDFNIRLEKKLKQKGIRTLHYVSPSVWAWRQNRLFSLAQATDMVLALFPFEKQFYDRFNIPCYFVGHMMADEIPLIPDKSAARMALGIDQNSLCLALLPGSRQAELAFLGADFIRTAMLLHQQLPHLKVLVPLSNNQRRKQFERIQAKIAPHFSMHLFNGQARLVLEASNAALLASGTVTLESMLVKCPMVVSYRLKYLTYWIAKLLVKTPYFSLPNLLVGERLVPEFLQKNCDPQKLSNELLPLLKGGKNVQMLKERFLVLHQSLRCGANQKAAQAVLALIK</sequence>
<dbReference type="EC" id="2.4.1.182" evidence="3 11"/>
<keyword evidence="9 11" id="KW-0443">Lipid metabolism</keyword>
<dbReference type="PANTHER" id="PTHR30372:SF4">
    <property type="entry name" value="LIPID-A-DISACCHARIDE SYNTHASE, MITOCHONDRIAL-RELATED"/>
    <property type="match status" value="1"/>
</dbReference>
<reference evidence="13" key="1">
    <citation type="submission" date="2016-06" db="EMBL/GenBank/DDBJ databases">
        <authorList>
            <person name="Chen W."/>
            <person name="Hasegawa D.K."/>
        </authorList>
    </citation>
    <scope>NUCLEOTIDE SEQUENCE [LARGE SCALE GENOMIC DNA]</scope>
    <source>
        <strain evidence="13">MEAM1</strain>
    </source>
</reference>
<evidence type="ECO:0000256" key="3">
    <source>
        <dbReference type="ARBA" id="ARBA00012687"/>
    </source>
</evidence>
<dbReference type="GO" id="GO:0009245">
    <property type="term" value="P:lipid A biosynthetic process"/>
    <property type="evidence" value="ECO:0007669"/>
    <property type="project" value="UniProtKB-UniRule"/>
</dbReference>
<dbReference type="Proteomes" id="UP000216438">
    <property type="component" value="Chromosome"/>
</dbReference>
<comment type="catalytic activity">
    <reaction evidence="10 11">
        <text>a lipid X + a UDP-2-N,3-O-bis[(3R)-3-hydroxyacyl]-alpha-D-glucosamine = a lipid A disaccharide + UDP + H(+)</text>
        <dbReference type="Rhea" id="RHEA:67828"/>
        <dbReference type="ChEBI" id="CHEBI:15378"/>
        <dbReference type="ChEBI" id="CHEBI:58223"/>
        <dbReference type="ChEBI" id="CHEBI:137748"/>
        <dbReference type="ChEBI" id="CHEBI:176338"/>
        <dbReference type="ChEBI" id="CHEBI:176343"/>
        <dbReference type="EC" id="2.4.1.182"/>
    </reaction>
</comment>
<evidence type="ECO:0000256" key="4">
    <source>
        <dbReference type="ARBA" id="ARBA00020902"/>
    </source>
</evidence>
<keyword evidence="8 11" id="KW-0808">Transferase</keyword>
<keyword evidence="6 11" id="KW-0441">Lipid A biosynthesis</keyword>
<evidence type="ECO:0000313" key="12">
    <source>
        <dbReference type="EMBL" id="ASX25696.1"/>
    </source>
</evidence>
<evidence type="ECO:0000256" key="8">
    <source>
        <dbReference type="ARBA" id="ARBA00022679"/>
    </source>
</evidence>
<proteinExistence type="inferred from homology"/>
<evidence type="ECO:0000256" key="9">
    <source>
        <dbReference type="ARBA" id="ARBA00023098"/>
    </source>
</evidence>
<evidence type="ECO:0000313" key="13">
    <source>
        <dbReference type="Proteomes" id="UP000216438"/>
    </source>
</evidence>
<dbReference type="HAMAP" id="MF_00392">
    <property type="entry name" value="LpxB"/>
    <property type="match status" value="1"/>
</dbReference>
<dbReference type="GO" id="GO:0016020">
    <property type="term" value="C:membrane"/>
    <property type="evidence" value="ECO:0007669"/>
    <property type="project" value="GOC"/>
</dbReference>
<dbReference type="EMBL" id="CP016303">
    <property type="protein sequence ID" value="ASX25696.1"/>
    <property type="molecule type" value="Genomic_DNA"/>
</dbReference>
<keyword evidence="7 11" id="KW-0328">Glycosyltransferase</keyword>
<evidence type="ECO:0000256" key="1">
    <source>
        <dbReference type="ARBA" id="ARBA00002056"/>
    </source>
</evidence>
<dbReference type="Pfam" id="PF02684">
    <property type="entry name" value="LpxB"/>
    <property type="match status" value="1"/>
</dbReference>
<dbReference type="UniPathway" id="UPA00359">
    <property type="reaction ID" value="UER00481"/>
</dbReference>
<evidence type="ECO:0000256" key="7">
    <source>
        <dbReference type="ARBA" id="ARBA00022676"/>
    </source>
</evidence>
<name>A0A249DVX3_9ENTR</name>
<gene>
    <name evidence="11" type="primary">lpxB</name>
    <name evidence="12" type="ORF">BA171_00485</name>
</gene>
<dbReference type="InterPro" id="IPR003835">
    <property type="entry name" value="Glyco_trans_19"/>
</dbReference>
<evidence type="ECO:0000256" key="6">
    <source>
        <dbReference type="ARBA" id="ARBA00022556"/>
    </source>
</evidence>